<dbReference type="GO" id="GO:0008270">
    <property type="term" value="F:zinc ion binding"/>
    <property type="evidence" value="ECO:0007669"/>
    <property type="project" value="InterPro"/>
</dbReference>
<feature type="compositionally biased region" description="Polar residues" evidence="7">
    <location>
        <begin position="151"/>
        <end position="160"/>
    </location>
</feature>
<dbReference type="PROSITE" id="PS00463">
    <property type="entry name" value="ZN2_CY6_FUNGAL_1"/>
    <property type="match status" value="1"/>
</dbReference>
<dbReference type="Proteomes" id="UP001161017">
    <property type="component" value="Unassembled WGS sequence"/>
</dbReference>
<dbReference type="PANTHER" id="PTHR31845">
    <property type="entry name" value="FINGER DOMAIN PROTEIN, PUTATIVE-RELATED"/>
    <property type="match status" value="1"/>
</dbReference>
<dbReference type="InterPro" id="IPR036864">
    <property type="entry name" value="Zn2-C6_fun-type_DNA-bd_sf"/>
</dbReference>
<reference evidence="9" key="1">
    <citation type="journal article" date="2023" name="Genome Biol. Evol.">
        <title>First Whole Genome Sequence and Flow Cytometry Genome Size Data for the Lichen-Forming Fungus Ramalina farinacea (Ascomycota).</title>
        <authorList>
            <person name="Llewellyn T."/>
            <person name="Mian S."/>
            <person name="Hill R."/>
            <person name="Leitch I.J."/>
            <person name="Gaya E."/>
        </authorList>
    </citation>
    <scope>NUCLEOTIDE SEQUENCE</scope>
    <source>
        <strain evidence="9">LIQ254RAFAR</strain>
    </source>
</reference>
<dbReference type="GO" id="GO:0000976">
    <property type="term" value="F:transcription cis-regulatory region binding"/>
    <property type="evidence" value="ECO:0007669"/>
    <property type="project" value="TreeGrafter"/>
</dbReference>
<evidence type="ECO:0000256" key="3">
    <source>
        <dbReference type="ARBA" id="ARBA00023015"/>
    </source>
</evidence>
<evidence type="ECO:0000313" key="10">
    <source>
        <dbReference type="Proteomes" id="UP001161017"/>
    </source>
</evidence>
<evidence type="ECO:0000256" key="5">
    <source>
        <dbReference type="ARBA" id="ARBA00023163"/>
    </source>
</evidence>
<feature type="compositionally biased region" description="Polar residues" evidence="7">
    <location>
        <begin position="761"/>
        <end position="783"/>
    </location>
</feature>
<feature type="region of interest" description="Disordered" evidence="7">
    <location>
        <begin position="654"/>
        <end position="808"/>
    </location>
</feature>
<keyword evidence="6" id="KW-0539">Nucleus</keyword>
<dbReference type="CDD" id="cd12148">
    <property type="entry name" value="fungal_TF_MHR"/>
    <property type="match status" value="1"/>
</dbReference>
<feature type="compositionally biased region" description="Basic residues" evidence="7">
    <location>
        <begin position="329"/>
        <end position="340"/>
    </location>
</feature>
<name>A0AA43QK72_9LECA</name>
<feature type="domain" description="Zn(2)-C6 fungal-type" evidence="8">
    <location>
        <begin position="36"/>
        <end position="70"/>
    </location>
</feature>
<feature type="region of interest" description="Disordered" evidence="7">
    <location>
        <begin position="328"/>
        <end position="370"/>
    </location>
</feature>
<dbReference type="Pfam" id="PF04082">
    <property type="entry name" value="Fungal_trans"/>
    <property type="match status" value="1"/>
</dbReference>
<dbReference type="GO" id="GO:0005634">
    <property type="term" value="C:nucleus"/>
    <property type="evidence" value="ECO:0007669"/>
    <property type="project" value="UniProtKB-SubCell"/>
</dbReference>
<dbReference type="PROSITE" id="PS50048">
    <property type="entry name" value="ZN2_CY6_FUNGAL_2"/>
    <property type="match status" value="1"/>
</dbReference>
<dbReference type="Pfam" id="PF00172">
    <property type="entry name" value="Zn_clus"/>
    <property type="match status" value="1"/>
</dbReference>
<evidence type="ECO:0000259" key="8">
    <source>
        <dbReference type="PROSITE" id="PS50048"/>
    </source>
</evidence>
<dbReference type="AlphaFoldDB" id="A0AA43QK72"/>
<feature type="compositionally biased region" description="Low complexity" evidence="7">
    <location>
        <begin position="784"/>
        <end position="800"/>
    </location>
</feature>
<feature type="region of interest" description="Disordered" evidence="7">
    <location>
        <begin position="1"/>
        <end position="31"/>
    </location>
</feature>
<comment type="caution">
    <text evidence="9">The sequence shown here is derived from an EMBL/GenBank/DDBJ whole genome shotgun (WGS) entry which is preliminary data.</text>
</comment>
<dbReference type="InterPro" id="IPR001138">
    <property type="entry name" value="Zn2Cys6_DnaBD"/>
</dbReference>
<dbReference type="PANTHER" id="PTHR31845:SF39">
    <property type="entry name" value="TRANSCRIPTION FACTOR PBCR-RELATED"/>
    <property type="match status" value="1"/>
</dbReference>
<evidence type="ECO:0000256" key="2">
    <source>
        <dbReference type="ARBA" id="ARBA00022723"/>
    </source>
</evidence>
<dbReference type="EMBL" id="JAPUFD010000006">
    <property type="protein sequence ID" value="MDI1488022.1"/>
    <property type="molecule type" value="Genomic_DNA"/>
</dbReference>
<evidence type="ECO:0000256" key="6">
    <source>
        <dbReference type="ARBA" id="ARBA00023242"/>
    </source>
</evidence>
<evidence type="ECO:0000256" key="1">
    <source>
        <dbReference type="ARBA" id="ARBA00004123"/>
    </source>
</evidence>
<feature type="compositionally biased region" description="Polar residues" evidence="7">
    <location>
        <begin position="107"/>
        <end position="120"/>
    </location>
</feature>
<dbReference type="InterPro" id="IPR051089">
    <property type="entry name" value="prtT"/>
</dbReference>
<feature type="compositionally biased region" description="Acidic residues" evidence="7">
    <location>
        <begin position="121"/>
        <end position="144"/>
    </location>
</feature>
<dbReference type="SUPFAM" id="SSF57701">
    <property type="entry name" value="Zn2/Cys6 DNA-binding domain"/>
    <property type="match status" value="1"/>
</dbReference>
<evidence type="ECO:0000256" key="4">
    <source>
        <dbReference type="ARBA" id="ARBA00023125"/>
    </source>
</evidence>
<keyword evidence="5" id="KW-0804">Transcription</keyword>
<feature type="compositionally biased region" description="Low complexity" evidence="7">
    <location>
        <begin position="715"/>
        <end position="728"/>
    </location>
</feature>
<dbReference type="Gene3D" id="4.10.240.10">
    <property type="entry name" value="Zn(2)-C6 fungal-type DNA-binding domain"/>
    <property type="match status" value="1"/>
</dbReference>
<evidence type="ECO:0000313" key="9">
    <source>
        <dbReference type="EMBL" id="MDI1488022.1"/>
    </source>
</evidence>
<feature type="compositionally biased region" description="Polar residues" evidence="7">
    <location>
        <begin position="694"/>
        <end position="710"/>
    </location>
</feature>
<dbReference type="GO" id="GO:0006351">
    <property type="term" value="P:DNA-templated transcription"/>
    <property type="evidence" value="ECO:0007669"/>
    <property type="project" value="InterPro"/>
</dbReference>
<keyword evidence="4" id="KW-0238">DNA-binding</keyword>
<dbReference type="InterPro" id="IPR007219">
    <property type="entry name" value="XnlR_reg_dom"/>
</dbReference>
<keyword evidence="10" id="KW-1185">Reference proteome</keyword>
<accession>A0AA43QK72</accession>
<keyword evidence="3" id="KW-0805">Transcription regulation</keyword>
<protein>
    <recommendedName>
        <fullName evidence="8">Zn(2)-C6 fungal-type domain-containing protein</fullName>
    </recommendedName>
</protein>
<evidence type="ECO:0000256" key="7">
    <source>
        <dbReference type="SAM" id="MobiDB-lite"/>
    </source>
</evidence>
<sequence length="869" mass="96037">MPESSAQPSDARTVQWAPDGPAIPGAGKPAQASIGACDACRARKVRCLANENSLSSKCQRCTRAGRECVYTVHSKTRRRKRTDTRVKELEEKVKNLSVLLEQGRGGSSHTSSQPSKQTSIDPDDGMDDEYEGMSDEEADGEGEEESKSFDIESSWQNSSKAPPLGKTPTQSPDPKPQPSFSIEGMHDGTSSSAYEDAPDVVDRALLSMKEATRLFDRYVNILAPNYPGIAFQVGTTAASVRKERPILFLAVIAAAASTADPGLNLKLNQEILQLYATKVALQGQKSIDLVQSLLISSLWYYPPERFDQLKFHQYIHMAATMALDLGLGKRPRTRRSRPQHKTSQIQDYEPQKALGKDTMASPLKPAPDSSTIESRRTILACYLQCASVSLSLRLPNALRFTSHMSECLDVLESSPDAAPTDRRFAAWVRIQRIIEECVNSFSLDDPESTVSLSDVRNQNLLKGFEKQLAEWRKYLKPGVSNSFLEVNYHVNNVFMHEISLHPDHDPEDFRPPFYVAAQLISKIPVDQDPAYVNAIMECVSSAQSVLKLYLGMSIETVRALPALIYVRVLYCCVVLIKLEISMNAPSSELGNVLDQQSLNVSSYLQRILAHHVTIVGKEGRNVGPAKFLMILKRLIGWYHTYRSQLATGENAHQPFEPATAMNPQDPAQSRDAMSQPDHPVKVDLQQPTPPPQQNLPDFNTIPQQPSQYQPFSKAPPQHTSPQSQHPQQNTHIPNLPPFAGPKAPPNMSQPTYDYHGAMLASSANASSPPTDYSSPENNNAYYQNNSTGSPASSGAAANNNPEDEFGKMEVDPNIFGQLQDMEPPFGFNPDMSNWTFDFSDIDMGMGTGLEQGGFAQPIPEFEWNNLAQN</sequence>
<organism evidence="9 10">
    <name type="scientific">Ramalina farinacea</name>
    <dbReference type="NCBI Taxonomy" id="258253"/>
    <lineage>
        <taxon>Eukaryota</taxon>
        <taxon>Fungi</taxon>
        <taxon>Dikarya</taxon>
        <taxon>Ascomycota</taxon>
        <taxon>Pezizomycotina</taxon>
        <taxon>Lecanoromycetes</taxon>
        <taxon>OSLEUM clade</taxon>
        <taxon>Lecanoromycetidae</taxon>
        <taxon>Lecanorales</taxon>
        <taxon>Lecanorineae</taxon>
        <taxon>Ramalinaceae</taxon>
        <taxon>Ramalina</taxon>
    </lineage>
</organism>
<keyword evidence="2" id="KW-0479">Metal-binding</keyword>
<feature type="region of interest" description="Disordered" evidence="7">
    <location>
        <begin position="97"/>
        <end position="195"/>
    </location>
</feature>
<feature type="compositionally biased region" description="Pro residues" evidence="7">
    <location>
        <begin position="734"/>
        <end position="744"/>
    </location>
</feature>
<dbReference type="GO" id="GO:0000981">
    <property type="term" value="F:DNA-binding transcription factor activity, RNA polymerase II-specific"/>
    <property type="evidence" value="ECO:0007669"/>
    <property type="project" value="InterPro"/>
</dbReference>
<gene>
    <name evidence="9" type="ORF">OHK93_007296</name>
</gene>
<dbReference type="CDD" id="cd00067">
    <property type="entry name" value="GAL4"/>
    <property type="match status" value="1"/>
</dbReference>
<comment type="subcellular location">
    <subcellularLocation>
        <location evidence="1">Nucleus</location>
    </subcellularLocation>
</comment>
<dbReference type="SMART" id="SM00066">
    <property type="entry name" value="GAL4"/>
    <property type="match status" value="1"/>
</dbReference>
<feature type="compositionally biased region" description="Polar residues" evidence="7">
    <location>
        <begin position="1"/>
        <end position="12"/>
    </location>
</feature>
<proteinExistence type="predicted"/>